<dbReference type="RefSeq" id="WP_141003165.1">
    <property type="nucleotide sequence ID" value="NZ_BAAAOR010000024.1"/>
</dbReference>
<feature type="domain" description="HTH iclR-type" evidence="2">
    <location>
        <begin position="13"/>
        <end position="50"/>
    </location>
</feature>
<dbReference type="InterPro" id="IPR036388">
    <property type="entry name" value="WH-like_DNA-bd_sf"/>
</dbReference>
<proteinExistence type="predicted"/>
<sequence length="89" mass="9406">MAGNTSVPGATVVSRSLALLFAFDETHRRLALSELARRACLPLPTAHRLVGASRSPRRASGGRWPDRRAAQASIASASSAASSLPRRRA</sequence>
<evidence type="ECO:0000313" key="3">
    <source>
        <dbReference type="EMBL" id="GAA1526280.1"/>
    </source>
</evidence>
<evidence type="ECO:0000259" key="2">
    <source>
        <dbReference type="Pfam" id="PF09339"/>
    </source>
</evidence>
<name>A0ABN2AST4_9ACTN</name>
<protein>
    <recommendedName>
        <fullName evidence="2">HTH iclR-type domain-containing protein</fullName>
    </recommendedName>
</protein>
<evidence type="ECO:0000313" key="4">
    <source>
        <dbReference type="Proteomes" id="UP001500842"/>
    </source>
</evidence>
<dbReference type="Gene3D" id="1.10.10.10">
    <property type="entry name" value="Winged helix-like DNA-binding domain superfamily/Winged helix DNA-binding domain"/>
    <property type="match status" value="1"/>
</dbReference>
<gene>
    <name evidence="3" type="ORF">GCM10009788_32290</name>
</gene>
<comment type="caution">
    <text evidence="3">The sequence shown here is derived from an EMBL/GenBank/DDBJ whole genome shotgun (WGS) entry which is preliminary data.</text>
</comment>
<dbReference type="InterPro" id="IPR005471">
    <property type="entry name" value="Tscrpt_reg_IclR_N"/>
</dbReference>
<dbReference type="Pfam" id="PF09339">
    <property type="entry name" value="HTH_IclR"/>
    <property type="match status" value="1"/>
</dbReference>
<organism evidence="3 4">
    <name type="scientific">Nocardioides humi</name>
    <dbReference type="NCBI Taxonomy" id="449461"/>
    <lineage>
        <taxon>Bacteria</taxon>
        <taxon>Bacillati</taxon>
        <taxon>Actinomycetota</taxon>
        <taxon>Actinomycetes</taxon>
        <taxon>Propionibacteriales</taxon>
        <taxon>Nocardioidaceae</taxon>
        <taxon>Nocardioides</taxon>
    </lineage>
</organism>
<dbReference type="EMBL" id="BAAAOR010000024">
    <property type="protein sequence ID" value="GAA1526280.1"/>
    <property type="molecule type" value="Genomic_DNA"/>
</dbReference>
<reference evidence="3 4" key="1">
    <citation type="journal article" date="2019" name="Int. J. Syst. Evol. Microbiol.">
        <title>The Global Catalogue of Microorganisms (GCM) 10K type strain sequencing project: providing services to taxonomists for standard genome sequencing and annotation.</title>
        <authorList>
            <consortium name="The Broad Institute Genomics Platform"/>
            <consortium name="The Broad Institute Genome Sequencing Center for Infectious Disease"/>
            <person name="Wu L."/>
            <person name="Ma J."/>
        </authorList>
    </citation>
    <scope>NUCLEOTIDE SEQUENCE [LARGE SCALE GENOMIC DNA]</scope>
    <source>
        <strain evidence="3 4">JCM 14942</strain>
    </source>
</reference>
<dbReference type="Proteomes" id="UP001500842">
    <property type="component" value="Unassembled WGS sequence"/>
</dbReference>
<evidence type="ECO:0000256" key="1">
    <source>
        <dbReference type="SAM" id="MobiDB-lite"/>
    </source>
</evidence>
<keyword evidence="4" id="KW-1185">Reference proteome</keyword>
<feature type="compositionally biased region" description="Low complexity" evidence="1">
    <location>
        <begin position="70"/>
        <end position="89"/>
    </location>
</feature>
<accession>A0ABN2AST4</accession>
<feature type="region of interest" description="Disordered" evidence="1">
    <location>
        <begin position="51"/>
        <end position="89"/>
    </location>
</feature>
<feature type="compositionally biased region" description="Low complexity" evidence="1">
    <location>
        <begin position="51"/>
        <end position="63"/>
    </location>
</feature>